<accession>F2B8F3</accession>
<organism evidence="1 2">
    <name type="scientific">Neisseria bacilliformis ATCC BAA-1200</name>
    <dbReference type="NCBI Taxonomy" id="888742"/>
    <lineage>
        <taxon>Bacteria</taxon>
        <taxon>Pseudomonadati</taxon>
        <taxon>Pseudomonadota</taxon>
        <taxon>Betaproteobacteria</taxon>
        <taxon>Neisseriales</taxon>
        <taxon>Neisseriaceae</taxon>
        <taxon>Neisseria</taxon>
    </lineage>
</organism>
<sequence>MFSAINLLFSINLHNSPNYPFGFAVGLRAGRVNFWLIPFSKQATPNA</sequence>
<dbReference type="AlphaFoldDB" id="F2B8F3"/>
<evidence type="ECO:0000313" key="2">
    <source>
        <dbReference type="Proteomes" id="UP000004105"/>
    </source>
</evidence>
<keyword evidence="2" id="KW-1185">Reference proteome</keyword>
<proteinExistence type="predicted"/>
<name>F2B8F3_9NEIS</name>
<comment type="caution">
    <text evidence="1">The sequence shown here is derived from an EMBL/GenBank/DDBJ whole genome shotgun (WGS) entry which is preliminary data.</text>
</comment>
<protein>
    <submittedName>
        <fullName evidence="1">Uncharacterized protein</fullName>
    </submittedName>
</protein>
<evidence type="ECO:0000313" key="1">
    <source>
        <dbReference type="EMBL" id="EGF12293.1"/>
    </source>
</evidence>
<dbReference type="EMBL" id="AFAY01000001">
    <property type="protein sequence ID" value="EGF12293.1"/>
    <property type="molecule type" value="Genomic_DNA"/>
</dbReference>
<dbReference type="HOGENOM" id="CLU_3170590_0_0_4"/>
<reference evidence="1 2" key="1">
    <citation type="submission" date="2011-02" db="EMBL/GenBank/DDBJ databases">
        <authorList>
            <person name="Muzny D."/>
            <person name="Qin X."/>
            <person name="Deng J."/>
            <person name="Jiang H."/>
            <person name="Liu Y."/>
            <person name="Qu J."/>
            <person name="Song X.-Z."/>
            <person name="Zhang L."/>
            <person name="Thornton R."/>
            <person name="Coyle M."/>
            <person name="Francisco L."/>
            <person name="Jackson L."/>
            <person name="Javaid M."/>
            <person name="Korchina V."/>
            <person name="Kovar C."/>
            <person name="Mata R."/>
            <person name="Mathew T."/>
            <person name="Ngo R."/>
            <person name="Nguyen L."/>
            <person name="Nguyen N."/>
            <person name="Okwuonu G."/>
            <person name="Ongeri F."/>
            <person name="Pham C."/>
            <person name="Simmons D."/>
            <person name="Wilczek-Boney K."/>
            <person name="Hale W."/>
            <person name="Jakkamsetti A."/>
            <person name="Pham P."/>
            <person name="Ruth R."/>
            <person name="San Lucas F."/>
            <person name="Warren J."/>
            <person name="Zhang J."/>
            <person name="Zhao Z."/>
            <person name="Zhou C."/>
            <person name="Zhu D."/>
            <person name="Lee S."/>
            <person name="Bess C."/>
            <person name="Blankenburg K."/>
            <person name="Forbes L."/>
            <person name="Fu Q."/>
            <person name="Gubbala S."/>
            <person name="Hirani K."/>
            <person name="Jayaseelan J.C."/>
            <person name="Lara F."/>
            <person name="Munidasa M."/>
            <person name="Palculict T."/>
            <person name="Patil S."/>
            <person name="Pu L.-L."/>
            <person name="Saada N."/>
            <person name="Tang L."/>
            <person name="Weissenberger G."/>
            <person name="Zhu Y."/>
            <person name="Hemphill L."/>
            <person name="Shang Y."/>
            <person name="Youmans B."/>
            <person name="Ayvaz T."/>
            <person name="Ross M."/>
            <person name="Santibanez J."/>
            <person name="Aqrawi P."/>
            <person name="Gross S."/>
            <person name="Joshi V."/>
            <person name="Fowler G."/>
            <person name="Nazareth L."/>
            <person name="Reid J."/>
            <person name="Worley K."/>
            <person name="Petrosino J."/>
            <person name="Highlander S."/>
            <person name="Gibbs R."/>
        </authorList>
    </citation>
    <scope>NUCLEOTIDE SEQUENCE [LARGE SCALE GENOMIC DNA]</scope>
    <source>
        <strain evidence="1 2">ATCC BAA-1200</strain>
    </source>
</reference>
<dbReference type="Proteomes" id="UP000004105">
    <property type="component" value="Unassembled WGS sequence"/>
</dbReference>
<gene>
    <name evidence="1" type="ORF">HMPREF9123_0006</name>
</gene>